<dbReference type="AlphaFoldDB" id="A0ABD1EK89"/>
<evidence type="ECO:0000313" key="2">
    <source>
        <dbReference type="Proteomes" id="UP001566132"/>
    </source>
</evidence>
<gene>
    <name evidence="1" type="ORF">ABEB36_010436</name>
</gene>
<reference evidence="1 2" key="1">
    <citation type="submission" date="2024-05" db="EMBL/GenBank/DDBJ databases">
        <title>Genetic variation in Jamaican populations of the coffee berry borer (Hypothenemus hampei).</title>
        <authorList>
            <person name="Errbii M."/>
            <person name="Myrie A."/>
        </authorList>
    </citation>
    <scope>NUCLEOTIDE SEQUENCE [LARGE SCALE GENOMIC DNA]</scope>
    <source>
        <strain evidence="1">JA-Hopewell-2020-01-JO</strain>
        <tissue evidence="1">Whole body</tissue>
    </source>
</reference>
<name>A0ABD1EK89_HYPHA</name>
<accession>A0ABD1EK89</accession>
<keyword evidence="2" id="KW-1185">Reference proteome</keyword>
<evidence type="ECO:0000313" key="1">
    <source>
        <dbReference type="EMBL" id="KAL1494929.1"/>
    </source>
</evidence>
<comment type="caution">
    <text evidence="1">The sequence shown here is derived from an EMBL/GenBank/DDBJ whole genome shotgun (WGS) entry which is preliminary data.</text>
</comment>
<proteinExistence type="predicted"/>
<protein>
    <submittedName>
        <fullName evidence="1">Uncharacterized protein</fullName>
    </submittedName>
</protein>
<sequence length="100" mass="11507">MFSSSNPQLVSAMLIGLKRFANCFGPIDMALTSCGLLLENTYCQIIERTSREKGRETAIDTPQQCCKNPISIQEFYNTASFNRDARHNLQLYDTFYEDYF</sequence>
<dbReference type="EMBL" id="JBDJPC010000007">
    <property type="protein sequence ID" value="KAL1494929.1"/>
    <property type="molecule type" value="Genomic_DNA"/>
</dbReference>
<organism evidence="1 2">
    <name type="scientific">Hypothenemus hampei</name>
    <name type="common">Coffee berry borer</name>
    <dbReference type="NCBI Taxonomy" id="57062"/>
    <lineage>
        <taxon>Eukaryota</taxon>
        <taxon>Metazoa</taxon>
        <taxon>Ecdysozoa</taxon>
        <taxon>Arthropoda</taxon>
        <taxon>Hexapoda</taxon>
        <taxon>Insecta</taxon>
        <taxon>Pterygota</taxon>
        <taxon>Neoptera</taxon>
        <taxon>Endopterygota</taxon>
        <taxon>Coleoptera</taxon>
        <taxon>Polyphaga</taxon>
        <taxon>Cucujiformia</taxon>
        <taxon>Curculionidae</taxon>
        <taxon>Scolytinae</taxon>
        <taxon>Hypothenemus</taxon>
    </lineage>
</organism>
<dbReference type="Proteomes" id="UP001566132">
    <property type="component" value="Unassembled WGS sequence"/>
</dbReference>